<dbReference type="PANTHER" id="PTHR48081">
    <property type="entry name" value="AB HYDROLASE SUPERFAMILY PROTEIN C4A8.06C"/>
    <property type="match status" value="1"/>
</dbReference>
<feature type="active site" evidence="3">
    <location>
        <position position="152"/>
    </location>
</feature>
<dbReference type="Gene3D" id="3.40.50.1820">
    <property type="entry name" value="alpha/beta hydrolase"/>
    <property type="match status" value="1"/>
</dbReference>
<dbReference type="EMBL" id="QTJV01000006">
    <property type="protein sequence ID" value="RFM33526.1"/>
    <property type="molecule type" value="Genomic_DNA"/>
</dbReference>
<sequence length="296" mass="32720">MEILKQVQEALDFIHAVDVSHIEDKYLARRVFYDSLVPLAGEEEAVWLVEDRVTDTQVKVRIYRPVAEGVLPVLVFFHGGGFNSGGLLSHDRPLRQLANLSGAVVVAVDYRLAPEYPFPCGLNDCVAATRWVMRNGGLLGIDPGRVGVAGDSAGGTLAAGVTGRVEGLRCQVLIYPAIDPAQDTESWRKFAEGPVITSEKMRKIWEDYAGGKREAAPVNEVELVGRPDAFVVLGEYDPLVDEGREYARRLREAYVEVTEKVYAGMIHGFFQMGGVIDEGREVIENVAGYVRYKLFF</sequence>
<dbReference type="PROSITE" id="PS01174">
    <property type="entry name" value="LIPASE_GDXG_SER"/>
    <property type="match status" value="1"/>
</dbReference>
<dbReference type="GO" id="GO:0016787">
    <property type="term" value="F:hydrolase activity"/>
    <property type="evidence" value="ECO:0007669"/>
    <property type="project" value="UniProtKB-KW"/>
</dbReference>
<reference evidence="5 6" key="1">
    <citation type="submission" date="2018-08" db="EMBL/GenBank/DDBJ databases">
        <title>Chitinophaga sp. K20C18050901, a novel bacterium isolated from forest soil.</title>
        <authorList>
            <person name="Wang C."/>
        </authorList>
    </citation>
    <scope>NUCLEOTIDE SEQUENCE [LARGE SCALE GENOMIC DNA]</scope>
    <source>
        <strain evidence="5 6">K20C18050901</strain>
    </source>
</reference>
<dbReference type="OrthoDB" id="9815425at2"/>
<evidence type="ECO:0000313" key="6">
    <source>
        <dbReference type="Proteomes" id="UP000261174"/>
    </source>
</evidence>
<dbReference type="Pfam" id="PF07859">
    <property type="entry name" value="Abhydrolase_3"/>
    <property type="match status" value="1"/>
</dbReference>
<evidence type="ECO:0000256" key="2">
    <source>
        <dbReference type="ARBA" id="ARBA00022801"/>
    </source>
</evidence>
<comment type="caution">
    <text evidence="5">The sequence shown here is derived from an EMBL/GenBank/DDBJ whole genome shotgun (WGS) entry which is preliminary data.</text>
</comment>
<feature type="domain" description="Alpha/beta hydrolase fold-3" evidence="4">
    <location>
        <begin position="74"/>
        <end position="270"/>
    </location>
</feature>
<evidence type="ECO:0000256" key="3">
    <source>
        <dbReference type="PROSITE-ProRule" id="PRU10038"/>
    </source>
</evidence>
<dbReference type="Proteomes" id="UP000261174">
    <property type="component" value="Unassembled WGS sequence"/>
</dbReference>
<dbReference type="InterPro" id="IPR013094">
    <property type="entry name" value="AB_hydrolase_3"/>
</dbReference>
<dbReference type="PANTHER" id="PTHR48081:SF8">
    <property type="entry name" value="ALPHA_BETA HYDROLASE FOLD-3 DOMAIN-CONTAINING PROTEIN-RELATED"/>
    <property type="match status" value="1"/>
</dbReference>
<accession>A0A3E1NZZ8</accession>
<evidence type="ECO:0000259" key="4">
    <source>
        <dbReference type="Pfam" id="PF07859"/>
    </source>
</evidence>
<dbReference type="RefSeq" id="WP_116854449.1">
    <property type="nucleotide sequence ID" value="NZ_QTJV01000006.1"/>
</dbReference>
<name>A0A3E1NZZ8_9BACT</name>
<dbReference type="AlphaFoldDB" id="A0A3E1NZZ8"/>
<comment type="similarity">
    <text evidence="1">Belongs to the 'GDXG' lipolytic enzyme family.</text>
</comment>
<evidence type="ECO:0000313" key="5">
    <source>
        <dbReference type="EMBL" id="RFM33526.1"/>
    </source>
</evidence>
<dbReference type="InterPro" id="IPR033140">
    <property type="entry name" value="Lipase_GDXG_put_SER_AS"/>
</dbReference>
<dbReference type="SUPFAM" id="SSF53474">
    <property type="entry name" value="alpha/beta-Hydrolases"/>
    <property type="match status" value="1"/>
</dbReference>
<gene>
    <name evidence="5" type="ORF">DXN04_16320</name>
</gene>
<keyword evidence="6" id="KW-1185">Reference proteome</keyword>
<proteinExistence type="inferred from homology"/>
<evidence type="ECO:0000256" key="1">
    <source>
        <dbReference type="ARBA" id="ARBA00010515"/>
    </source>
</evidence>
<dbReference type="InterPro" id="IPR029058">
    <property type="entry name" value="AB_hydrolase_fold"/>
</dbReference>
<protein>
    <submittedName>
        <fullName evidence="5">Alpha/beta hydrolase</fullName>
    </submittedName>
</protein>
<dbReference type="InterPro" id="IPR050300">
    <property type="entry name" value="GDXG_lipolytic_enzyme"/>
</dbReference>
<organism evidence="5 6">
    <name type="scientific">Chitinophaga silvisoli</name>
    <dbReference type="NCBI Taxonomy" id="2291814"/>
    <lineage>
        <taxon>Bacteria</taxon>
        <taxon>Pseudomonadati</taxon>
        <taxon>Bacteroidota</taxon>
        <taxon>Chitinophagia</taxon>
        <taxon>Chitinophagales</taxon>
        <taxon>Chitinophagaceae</taxon>
        <taxon>Chitinophaga</taxon>
    </lineage>
</organism>
<keyword evidence="2 5" id="KW-0378">Hydrolase</keyword>